<dbReference type="InterPro" id="IPR004154">
    <property type="entry name" value="Anticodon-bd"/>
</dbReference>
<dbReference type="STRING" id="717646.M2N772"/>
<dbReference type="GO" id="GO:0004829">
    <property type="term" value="F:threonine-tRNA ligase activity"/>
    <property type="evidence" value="ECO:0007669"/>
    <property type="project" value="UniProtKB-EC"/>
</dbReference>
<evidence type="ECO:0000313" key="16">
    <source>
        <dbReference type="Proteomes" id="UP000011761"/>
    </source>
</evidence>
<dbReference type="InterPro" id="IPR012947">
    <property type="entry name" value="tRNA_SAD"/>
</dbReference>
<dbReference type="KEGG" id="bcom:BAUCODRAFT_30366"/>
<dbReference type="GO" id="GO:0005739">
    <property type="term" value="C:mitochondrion"/>
    <property type="evidence" value="ECO:0007669"/>
    <property type="project" value="TreeGrafter"/>
</dbReference>
<evidence type="ECO:0000256" key="4">
    <source>
        <dbReference type="ARBA" id="ARBA00022490"/>
    </source>
</evidence>
<dbReference type="Gene3D" id="3.10.20.30">
    <property type="match status" value="1"/>
</dbReference>
<dbReference type="CDD" id="cd00860">
    <property type="entry name" value="ThrRS_anticodon"/>
    <property type="match status" value="1"/>
</dbReference>
<gene>
    <name evidence="15" type="ORF">BAUCODRAFT_30366</name>
</gene>
<evidence type="ECO:0000256" key="6">
    <source>
        <dbReference type="ARBA" id="ARBA00022741"/>
    </source>
</evidence>
<feature type="region of interest" description="Disordered" evidence="12">
    <location>
        <begin position="552"/>
        <end position="574"/>
    </location>
</feature>
<feature type="region of interest" description="Disordered" evidence="12">
    <location>
        <begin position="1"/>
        <end position="21"/>
    </location>
</feature>
<feature type="domain" description="TGS" evidence="14">
    <location>
        <begin position="45"/>
        <end position="107"/>
    </location>
</feature>
<dbReference type="CDD" id="cd00771">
    <property type="entry name" value="ThrRS_core"/>
    <property type="match status" value="1"/>
</dbReference>
<comment type="catalytic activity">
    <reaction evidence="11">
        <text>tRNA(Thr) + L-threonine + ATP = L-threonyl-tRNA(Thr) + AMP + diphosphate + H(+)</text>
        <dbReference type="Rhea" id="RHEA:24624"/>
        <dbReference type="Rhea" id="RHEA-COMP:9670"/>
        <dbReference type="Rhea" id="RHEA-COMP:9704"/>
        <dbReference type="ChEBI" id="CHEBI:15378"/>
        <dbReference type="ChEBI" id="CHEBI:30616"/>
        <dbReference type="ChEBI" id="CHEBI:33019"/>
        <dbReference type="ChEBI" id="CHEBI:57926"/>
        <dbReference type="ChEBI" id="CHEBI:78442"/>
        <dbReference type="ChEBI" id="CHEBI:78534"/>
        <dbReference type="ChEBI" id="CHEBI:456215"/>
        <dbReference type="EC" id="6.1.1.3"/>
    </reaction>
</comment>
<dbReference type="GO" id="GO:1990825">
    <property type="term" value="F:sequence-specific mRNA binding"/>
    <property type="evidence" value="ECO:0007669"/>
    <property type="project" value="EnsemblFungi"/>
</dbReference>
<evidence type="ECO:0000259" key="14">
    <source>
        <dbReference type="PROSITE" id="PS51880"/>
    </source>
</evidence>
<dbReference type="PROSITE" id="PS50862">
    <property type="entry name" value="AA_TRNA_LIGASE_II"/>
    <property type="match status" value="1"/>
</dbReference>
<dbReference type="CDD" id="cd01667">
    <property type="entry name" value="TGS_ThrRS"/>
    <property type="match status" value="1"/>
</dbReference>
<keyword evidence="6" id="KW-0547">Nucleotide-binding</keyword>
<dbReference type="SUPFAM" id="SSF55681">
    <property type="entry name" value="Class II aaRS and biotin synthetases"/>
    <property type="match status" value="1"/>
</dbReference>
<dbReference type="InterPro" id="IPR036621">
    <property type="entry name" value="Anticodon-bd_dom_sf"/>
</dbReference>
<dbReference type="RefSeq" id="XP_007673015.1">
    <property type="nucleotide sequence ID" value="XM_007674825.1"/>
</dbReference>
<dbReference type="EC" id="6.1.1.3" evidence="3"/>
<dbReference type="Gene3D" id="3.40.50.800">
    <property type="entry name" value="Anticodon-binding domain"/>
    <property type="match status" value="1"/>
</dbReference>
<dbReference type="OMA" id="WYADGMY"/>
<dbReference type="FunFam" id="3.30.980.10:FF:000005">
    <property type="entry name" value="Threonyl-tRNA synthetase, mitochondrial"/>
    <property type="match status" value="1"/>
</dbReference>
<accession>M2N772</accession>
<dbReference type="PROSITE" id="PS51880">
    <property type="entry name" value="TGS"/>
    <property type="match status" value="1"/>
</dbReference>
<dbReference type="SMART" id="SM00863">
    <property type="entry name" value="tRNA_SAD"/>
    <property type="match status" value="1"/>
</dbReference>
<dbReference type="eggNOG" id="KOG1637">
    <property type="taxonomic scope" value="Eukaryota"/>
</dbReference>
<dbReference type="InterPro" id="IPR047246">
    <property type="entry name" value="ThrRS_anticodon"/>
</dbReference>
<keyword evidence="5" id="KW-0436">Ligase</keyword>
<proteinExistence type="inferred from homology"/>
<evidence type="ECO:0000256" key="2">
    <source>
        <dbReference type="ARBA" id="ARBA00008226"/>
    </source>
</evidence>
<evidence type="ECO:0000313" key="15">
    <source>
        <dbReference type="EMBL" id="EMC99943.1"/>
    </source>
</evidence>
<dbReference type="GO" id="GO:0006435">
    <property type="term" value="P:threonyl-tRNA aminoacylation"/>
    <property type="evidence" value="ECO:0007669"/>
    <property type="project" value="EnsemblFungi"/>
</dbReference>
<dbReference type="PANTHER" id="PTHR11451:SF46">
    <property type="entry name" value="THREONINE--TRNA LIGASE"/>
    <property type="match status" value="1"/>
</dbReference>
<dbReference type="EMBL" id="KB445551">
    <property type="protein sequence ID" value="EMC99943.1"/>
    <property type="molecule type" value="Genomic_DNA"/>
</dbReference>
<evidence type="ECO:0000256" key="5">
    <source>
        <dbReference type="ARBA" id="ARBA00022598"/>
    </source>
</evidence>
<dbReference type="InterPro" id="IPR006195">
    <property type="entry name" value="aa-tRNA-synth_II"/>
</dbReference>
<dbReference type="InterPro" id="IPR012675">
    <property type="entry name" value="Beta-grasp_dom_sf"/>
</dbReference>
<keyword evidence="8" id="KW-0648">Protein biosynthesis</keyword>
<dbReference type="Proteomes" id="UP000011761">
    <property type="component" value="Unassembled WGS sequence"/>
</dbReference>
<dbReference type="SUPFAM" id="SSF55186">
    <property type="entry name" value="ThrRS/AlaRS common domain"/>
    <property type="match status" value="1"/>
</dbReference>
<dbReference type="NCBIfam" id="TIGR00418">
    <property type="entry name" value="thrS"/>
    <property type="match status" value="1"/>
</dbReference>
<dbReference type="PANTHER" id="PTHR11451">
    <property type="entry name" value="THREONINE-TRNA LIGASE"/>
    <property type="match status" value="1"/>
</dbReference>
<dbReference type="FunFam" id="3.10.20.30:FF:000006">
    <property type="entry name" value="Threonine--tRNA ligase, cytoplasmic"/>
    <property type="match status" value="1"/>
</dbReference>
<keyword evidence="4" id="KW-0963">Cytoplasm</keyword>
<evidence type="ECO:0000256" key="9">
    <source>
        <dbReference type="ARBA" id="ARBA00023146"/>
    </source>
</evidence>
<reference evidence="15 16" key="1">
    <citation type="journal article" date="2012" name="PLoS Pathog.">
        <title>Diverse lifestyles and strategies of plant pathogenesis encoded in the genomes of eighteen Dothideomycetes fungi.</title>
        <authorList>
            <person name="Ohm R.A."/>
            <person name="Feau N."/>
            <person name="Henrissat B."/>
            <person name="Schoch C.L."/>
            <person name="Horwitz B.A."/>
            <person name="Barry K.W."/>
            <person name="Condon B.J."/>
            <person name="Copeland A.C."/>
            <person name="Dhillon B."/>
            <person name="Glaser F."/>
            <person name="Hesse C.N."/>
            <person name="Kosti I."/>
            <person name="LaButti K."/>
            <person name="Lindquist E.A."/>
            <person name="Lucas S."/>
            <person name="Salamov A.A."/>
            <person name="Bradshaw R.E."/>
            <person name="Ciuffetti L."/>
            <person name="Hamelin R.C."/>
            <person name="Kema G.H.J."/>
            <person name="Lawrence C."/>
            <person name="Scott J.A."/>
            <person name="Spatafora J.W."/>
            <person name="Turgeon B.G."/>
            <person name="de Wit P.J.G.M."/>
            <person name="Zhong S."/>
            <person name="Goodwin S.B."/>
            <person name="Grigoriev I.V."/>
        </authorList>
    </citation>
    <scope>NUCLEOTIDE SEQUENCE [LARGE SCALE GENOMIC DNA]</scope>
    <source>
        <strain evidence="15 16">UAMH 10762</strain>
    </source>
</reference>
<organism evidence="15 16">
    <name type="scientific">Baudoinia panamericana (strain UAMH 10762)</name>
    <name type="common">Angels' share fungus</name>
    <name type="synonym">Baudoinia compniacensis (strain UAMH 10762)</name>
    <dbReference type="NCBI Taxonomy" id="717646"/>
    <lineage>
        <taxon>Eukaryota</taxon>
        <taxon>Fungi</taxon>
        <taxon>Dikarya</taxon>
        <taxon>Ascomycota</taxon>
        <taxon>Pezizomycotina</taxon>
        <taxon>Dothideomycetes</taxon>
        <taxon>Dothideomycetidae</taxon>
        <taxon>Mycosphaerellales</taxon>
        <taxon>Teratosphaeriaceae</taxon>
        <taxon>Baudoinia</taxon>
    </lineage>
</organism>
<dbReference type="GO" id="GO:0005524">
    <property type="term" value="F:ATP binding"/>
    <property type="evidence" value="ECO:0007669"/>
    <property type="project" value="UniProtKB-KW"/>
</dbReference>
<dbReference type="FunFam" id="3.40.50.800:FF:000003">
    <property type="entry name" value="Threonine--tRNA ligase 2, cytoplasmic"/>
    <property type="match status" value="1"/>
</dbReference>
<sequence>MAPKEAASTGPLELTPPPSYFASRNQLFDKRKAERDEWVAKQPRENIEIQLPNGKSETGKSWETTPAGIARNISKSLFERTVIARVDGELWDLDRPLEKSCKLELLDFDDPEGKKVFWHSSAHILGEAAERRWGCALCIGPPVQDGFYYEMALPEMAAVTAADYKPLKQIAEKAIKEKQPFERLELSKDDLLEMFSYNKYKQHIINDKIPDGTSTTVYRCGPLIDLCRGPHVPNTGRIKAFEIMKNSASYFLGDAKNDSLQRVYGVSFPDKKALDEHKAMLEEAAKRDHRKLGQEQELFFFHELSPGSAFFLPHGMIIYNALQVFIREEYWKRGYVEVNSPNMYNSALWKQSGHWQHYKDDMFTFEVEKDQWALKPMNCPGHALLFGHRERSYRELPIRMAEFGILHRNEASGALTGLTRVRRFMQDDTHIFCMESQIEQEIKGLFDLLKTVYGLFGFTFRMKLSTMPDNHLGDEATWHRAEDQLTKALDDYKAETGTQWELNPGDGAFYGPKIDVTISDALKREFQCATIQLDFQLPQQFNLEYRTEEQAGPRELVNGEVSQPKAADGDAKAEQKLVIRSAPDKEPDSSAVKKEEGHYRRELTPGCARPVMVHRAIYGSFERFIAILCEHLAGKWPFWLSPRQILIVPVMPAVNDYVMELQQLFRAQKMHVDIDISGNTMQKKIRTGQLQQYNFIFVVGAQERDGRSVNIRNRDIPETQKMGELIPVDEAIKKLCALRDERRLSSALS</sequence>
<dbReference type="SUPFAM" id="SSF52954">
    <property type="entry name" value="Class II aaRS ABD-related"/>
    <property type="match status" value="1"/>
</dbReference>
<dbReference type="Pfam" id="PF02824">
    <property type="entry name" value="TGS"/>
    <property type="match status" value="1"/>
</dbReference>
<dbReference type="Gene3D" id="3.30.930.10">
    <property type="entry name" value="Bira Bifunctional Protein, Domain 2"/>
    <property type="match status" value="1"/>
</dbReference>
<protein>
    <recommendedName>
        <fullName evidence="3">threonine--tRNA ligase</fullName>
        <ecNumber evidence="3">6.1.1.3</ecNumber>
    </recommendedName>
    <alternativeName>
        <fullName evidence="10">Threonyl-tRNA synthetase</fullName>
    </alternativeName>
</protein>
<dbReference type="InterPro" id="IPR002314">
    <property type="entry name" value="aa-tRNA-synt_IIb"/>
</dbReference>
<evidence type="ECO:0000256" key="8">
    <source>
        <dbReference type="ARBA" id="ARBA00022917"/>
    </source>
</evidence>
<dbReference type="PRINTS" id="PR01047">
    <property type="entry name" value="TRNASYNTHTHR"/>
</dbReference>
<dbReference type="SUPFAM" id="SSF81271">
    <property type="entry name" value="TGS-like"/>
    <property type="match status" value="1"/>
</dbReference>
<dbReference type="AlphaFoldDB" id="M2N772"/>
<dbReference type="HAMAP" id="MF_00184">
    <property type="entry name" value="Thr_tRNA_synth"/>
    <property type="match status" value="1"/>
</dbReference>
<evidence type="ECO:0000256" key="12">
    <source>
        <dbReference type="SAM" id="MobiDB-lite"/>
    </source>
</evidence>
<evidence type="ECO:0000256" key="10">
    <source>
        <dbReference type="ARBA" id="ARBA00031900"/>
    </source>
</evidence>
<dbReference type="Gene3D" id="3.30.980.10">
    <property type="entry name" value="Threonyl-trna Synthetase, Chain A, domain 2"/>
    <property type="match status" value="1"/>
</dbReference>
<dbReference type="Pfam" id="PF07973">
    <property type="entry name" value="tRNA_SAD"/>
    <property type="match status" value="1"/>
</dbReference>
<dbReference type="GeneID" id="19111207"/>
<evidence type="ECO:0000256" key="11">
    <source>
        <dbReference type="ARBA" id="ARBA00049515"/>
    </source>
</evidence>
<evidence type="ECO:0000256" key="1">
    <source>
        <dbReference type="ARBA" id="ARBA00004496"/>
    </source>
</evidence>
<feature type="domain" description="Aminoacyl-transfer RNA synthetases class-II family profile" evidence="13">
    <location>
        <begin position="275"/>
        <end position="637"/>
    </location>
</feature>
<evidence type="ECO:0000259" key="13">
    <source>
        <dbReference type="PROSITE" id="PS50862"/>
    </source>
</evidence>
<keyword evidence="9" id="KW-0030">Aminoacyl-tRNA synthetase</keyword>
<dbReference type="InterPro" id="IPR033728">
    <property type="entry name" value="ThrRS_core"/>
</dbReference>
<dbReference type="OrthoDB" id="5423599at2759"/>
<evidence type="ECO:0000256" key="3">
    <source>
        <dbReference type="ARBA" id="ARBA00013163"/>
    </source>
</evidence>
<dbReference type="InterPro" id="IPR002320">
    <property type="entry name" value="Thr-tRNA-ligase_IIa"/>
</dbReference>
<evidence type="ECO:0000256" key="7">
    <source>
        <dbReference type="ARBA" id="ARBA00022840"/>
    </source>
</evidence>
<dbReference type="InterPro" id="IPR018163">
    <property type="entry name" value="Thr/Ala-tRNA-synth_IIc_edit"/>
</dbReference>
<comment type="subcellular location">
    <subcellularLocation>
        <location evidence="1">Cytoplasm</location>
    </subcellularLocation>
</comment>
<keyword evidence="7" id="KW-0067">ATP-binding</keyword>
<comment type="similarity">
    <text evidence="2">Belongs to the class-II aminoacyl-tRNA synthetase family.</text>
</comment>
<name>M2N772_BAUPA</name>
<dbReference type="InterPro" id="IPR012676">
    <property type="entry name" value="TGS-like"/>
</dbReference>
<dbReference type="InterPro" id="IPR045864">
    <property type="entry name" value="aa-tRNA-synth_II/BPL/LPL"/>
</dbReference>
<dbReference type="HOGENOM" id="CLU_008554_0_1_1"/>
<dbReference type="Pfam" id="PF03129">
    <property type="entry name" value="HGTP_anticodon"/>
    <property type="match status" value="1"/>
</dbReference>
<dbReference type="InterPro" id="IPR004095">
    <property type="entry name" value="TGS"/>
</dbReference>
<keyword evidence="16" id="KW-1185">Reference proteome</keyword>
<dbReference type="Pfam" id="PF00587">
    <property type="entry name" value="tRNA-synt_2b"/>
    <property type="match status" value="1"/>
</dbReference>